<evidence type="ECO:0000256" key="1">
    <source>
        <dbReference type="SAM" id="MobiDB-lite"/>
    </source>
</evidence>
<evidence type="ECO:0000259" key="2">
    <source>
        <dbReference type="Pfam" id="PF13453"/>
    </source>
</evidence>
<gene>
    <name evidence="3" type="ORF">FGF66_10415</name>
</gene>
<dbReference type="OrthoDB" id="9814037at2"/>
<organism evidence="3 4">
    <name type="scientific">Chlorobaculum thiosulfatiphilum</name>
    <name type="common">Chlorobium limicola f.sp. thiosulfatophilum</name>
    <dbReference type="NCBI Taxonomy" id="115852"/>
    <lineage>
        <taxon>Bacteria</taxon>
        <taxon>Pseudomonadati</taxon>
        <taxon>Chlorobiota</taxon>
        <taxon>Chlorobiia</taxon>
        <taxon>Chlorobiales</taxon>
        <taxon>Chlorobiaceae</taxon>
        <taxon>Chlorobaculum</taxon>
    </lineage>
</organism>
<proteinExistence type="predicted"/>
<dbReference type="Proteomes" id="UP000308271">
    <property type="component" value="Unassembled WGS sequence"/>
</dbReference>
<feature type="domain" description="Transcription factor zinc-finger" evidence="2">
    <location>
        <begin position="2"/>
        <end position="43"/>
    </location>
</feature>
<sequence length="102" mass="11668">MKCPTCRDIDLLITERQGIEIDYCPECRGVWLDKGELDKIIERSSGGYMSNEYRGVAQNMESRHGHHDHDHEHGGHGYYIDPRTGKRKKHGGPLGFLGELFD</sequence>
<dbReference type="EMBL" id="VDCH01000027">
    <property type="protein sequence ID" value="TNJ37557.1"/>
    <property type="molecule type" value="Genomic_DNA"/>
</dbReference>
<keyword evidence="4" id="KW-1185">Reference proteome</keyword>
<protein>
    <recommendedName>
        <fullName evidence="2">Transcription factor zinc-finger domain-containing protein</fullName>
    </recommendedName>
</protein>
<reference evidence="3 4" key="1">
    <citation type="submission" date="2019-05" db="EMBL/GenBank/DDBJ databases">
        <title>Draft Whole-Genome sequence of the green sulfur bacterium Chlorobaculum thiosulfatiphilum DSM 249.</title>
        <authorList>
            <person name="Meyer T.E."/>
            <person name="Kyndt J.A."/>
        </authorList>
    </citation>
    <scope>NUCLEOTIDE SEQUENCE [LARGE SCALE GENOMIC DNA]</scope>
    <source>
        <strain evidence="3 4">DSM 249</strain>
    </source>
</reference>
<dbReference type="Pfam" id="PF13453">
    <property type="entry name" value="Zn_ribbon_TFIIB"/>
    <property type="match status" value="1"/>
</dbReference>
<accession>A0A5C4S340</accession>
<name>A0A5C4S340_CHLTI</name>
<evidence type="ECO:0000313" key="4">
    <source>
        <dbReference type="Proteomes" id="UP000308271"/>
    </source>
</evidence>
<dbReference type="InterPro" id="IPR027392">
    <property type="entry name" value="TF_Znf"/>
</dbReference>
<dbReference type="AlphaFoldDB" id="A0A5C4S340"/>
<feature type="region of interest" description="Disordered" evidence="1">
    <location>
        <begin position="62"/>
        <end position="102"/>
    </location>
</feature>
<dbReference type="RefSeq" id="WP_139457580.1">
    <property type="nucleotide sequence ID" value="NZ_VDCH01000027.1"/>
</dbReference>
<feature type="compositionally biased region" description="Basic and acidic residues" evidence="1">
    <location>
        <begin position="62"/>
        <end position="75"/>
    </location>
</feature>
<evidence type="ECO:0000313" key="3">
    <source>
        <dbReference type="EMBL" id="TNJ37557.1"/>
    </source>
</evidence>
<comment type="caution">
    <text evidence="3">The sequence shown here is derived from an EMBL/GenBank/DDBJ whole genome shotgun (WGS) entry which is preliminary data.</text>
</comment>